<feature type="region of interest" description="Disordered" evidence="9">
    <location>
        <begin position="127"/>
        <end position="186"/>
    </location>
</feature>
<dbReference type="Pfam" id="PF15884">
    <property type="entry name" value="QIL1"/>
    <property type="match status" value="1"/>
</dbReference>
<dbReference type="PANTHER" id="PTHR31816:SF3">
    <property type="entry name" value="MICOS COMPLEX SUBUNIT MIC13"/>
    <property type="match status" value="1"/>
</dbReference>
<comment type="subunit">
    <text evidence="8">Component of the mitochondrial contact site and cristae organizing system (MICOS) complex.</text>
</comment>
<keyword evidence="6 8" id="KW-0496">Mitochondrion</keyword>
<evidence type="ECO:0000256" key="2">
    <source>
        <dbReference type="ARBA" id="ARBA00006771"/>
    </source>
</evidence>
<evidence type="ECO:0000256" key="9">
    <source>
        <dbReference type="SAM" id="MobiDB-lite"/>
    </source>
</evidence>
<evidence type="ECO:0000256" key="6">
    <source>
        <dbReference type="ARBA" id="ARBA00023128"/>
    </source>
</evidence>
<gene>
    <name evidence="10" type="primary">QIL1-L</name>
    <name evidence="10" type="ORF">Hamer_G020552</name>
</gene>
<name>A0A8J5MM41_HOMAM</name>
<evidence type="ECO:0000313" key="11">
    <source>
        <dbReference type="Proteomes" id="UP000747542"/>
    </source>
</evidence>
<evidence type="ECO:0000256" key="8">
    <source>
        <dbReference type="RuleBase" id="RU363009"/>
    </source>
</evidence>
<accession>A0A8J5MM41</accession>
<organism evidence="10 11">
    <name type="scientific">Homarus americanus</name>
    <name type="common">American lobster</name>
    <dbReference type="NCBI Taxonomy" id="6706"/>
    <lineage>
        <taxon>Eukaryota</taxon>
        <taxon>Metazoa</taxon>
        <taxon>Ecdysozoa</taxon>
        <taxon>Arthropoda</taxon>
        <taxon>Crustacea</taxon>
        <taxon>Multicrustacea</taxon>
        <taxon>Malacostraca</taxon>
        <taxon>Eumalacostraca</taxon>
        <taxon>Eucarida</taxon>
        <taxon>Decapoda</taxon>
        <taxon>Pleocyemata</taxon>
        <taxon>Astacidea</taxon>
        <taxon>Nephropoidea</taxon>
        <taxon>Nephropidae</taxon>
        <taxon>Homarus</taxon>
    </lineage>
</organism>
<dbReference type="GO" id="GO:0044284">
    <property type="term" value="C:mitochondrial crista junction"/>
    <property type="evidence" value="ECO:0007669"/>
    <property type="project" value="TreeGrafter"/>
</dbReference>
<reference evidence="10" key="1">
    <citation type="journal article" date="2021" name="Sci. Adv.">
        <title>The American lobster genome reveals insights on longevity, neural, and immune adaptations.</title>
        <authorList>
            <person name="Polinski J.M."/>
            <person name="Zimin A.V."/>
            <person name="Clark K.F."/>
            <person name="Kohn A.B."/>
            <person name="Sadowski N."/>
            <person name="Timp W."/>
            <person name="Ptitsyn A."/>
            <person name="Khanna P."/>
            <person name="Romanova D.Y."/>
            <person name="Williams P."/>
            <person name="Greenwood S.J."/>
            <person name="Moroz L.L."/>
            <person name="Walt D.R."/>
            <person name="Bodnar A.G."/>
        </authorList>
    </citation>
    <scope>NUCLEOTIDE SEQUENCE</scope>
    <source>
        <strain evidence="10">GMGI-L3</strain>
    </source>
</reference>
<sequence>MVKQKRREPSGVTISRRRGVNYTMNKVLKVAWFATKVGIGGGVIYVTVDQGIWGDSHRAAATYDRLYDIMPGTKSVSEKYLQLPKKDDVNINFRSYWNTGIFYTFDFIANLPSKIVRLKDVIIDFATSPPVPDKQNEQQLKAEETNMEESQLPPSTPVDDVTATPPQDSVDSPPPLVPHQADEKSD</sequence>
<evidence type="ECO:0000256" key="7">
    <source>
        <dbReference type="ARBA" id="ARBA00023136"/>
    </source>
</evidence>
<dbReference type="GO" id="GO:0061617">
    <property type="term" value="C:MICOS complex"/>
    <property type="evidence" value="ECO:0007669"/>
    <property type="project" value="UniProtKB-UniRule"/>
</dbReference>
<dbReference type="InterPro" id="IPR026769">
    <property type="entry name" value="Mic13"/>
</dbReference>
<keyword evidence="3" id="KW-0812">Transmembrane</keyword>
<feature type="compositionally biased region" description="Basic and acidic residues" evidence="9">
    <location>
        <begin position="134"/>
        <end position="144"/>
    </location>
</feature>
<evidence type="ECO:0000313" key="10">
    <source>
        <dbReference type="EMBL" id="KAG7156471.1"/>
    </source>
</evidence>
<dbReference type="AlphaFoldDB" id="A0A8J5MM41"/>
<dbReference type="GO" id="GO:0042407">
    <property type="term" value="P:cristae formation"/>
    <property type="evidence" value="ECO:0007669"/>
    <property type="project" value="TreeGrafter"/>
</dbReference>
<keyword evidence="7" id="KW-0472">Membrane</keyword>
<keyword evidence="11" id="KW-1185">Reference proteome</keyword>
<dbReference type="EMBL" id="JAHLQT010039068">
    <property type="protein sequence ID" value="KAG7156471.1"/>
    <property type="molecule type" value="Genomic_DNA"/>
</dbReference>
<dbReference type="Proteomes" id="UP000747542">
    <property type="component" value="Unassembled WGS sequence"/>
</dbReference>
<evidence type="ECO:0000256" key="5">
    <source>
        <dbReference type="ARBA" id="ARBA00022989"/>
    </source>
</evidence>
<evidence type="ECO:0000256" key="4">
    <source>
        <dbReference type="ARBA" id="ARBA00022792"/>
    </source>
</evidence>
<keyword evidence="4 8" id="KW-0999">Mitochondrion inner membrane</keyword>
<comment type="subcellular location">
    <subcellularLocation>
        <location evidence="1 8">Mitochondrion inner membrane</location>
        <topology evidence="1 8">Single-pass membrane protein</topology>
    </subcellularLocation>
</comment>
<evidence type="ECO:0000256" key="3">
    <source>
        <dbReference type="ARBA" id="ARBA00022692"/>
    </source>
</evidence>
<keyword evidence="5" id="KW-1133">Transmembrane helix</keyword>
<dbReference type="OrthoDB" id="5948578at2759"/>
<comment type="caution">
    <text evidence="10">The sequence shown here is derived from an EMBL/GenBank/DDBJ whole genome shotgun (WGS) entry which is preliminary data.</text>
</comment>
<proteinExistence type="inferred from homology"/>
<comment type="function">
    <text evidence="8">Component of the MICOS complex, a large protein complex of the mitochondrial inner membrane that plays crucial roles in the maintenance of crista junctions, inner membrane architecture, and formation of contact sites to the outer membrane.</text>
</comment>
<evidence type="ECO:0000256" key="1">
    <source>
        <dbReference type="ARBA" id="ARBA00004434"/>
    </source>
</evidence>
<dbReference type="PANTHER" id="PTHR31816">
    <property type="entry name" value="MICOS COMPLEX SUBUNIT MIC13"/>
    <property type="match status" value="1"/>
</dbReference>
<comment type="similarity">
    <text evidence="2 8">Belongs to the MICOS complex subunit Mic13 family.</text>
</comment>
<protein>
    <recommendedName>
        <fullName evidence="8">MICOS complex subunit MIC13</fullName>
    </recommendedName>
</protein>